<dbReference type="Proteomes" id="UP000190285">
    <property type="component" value="Unassembled WGS sequence"/>
</dbReference>
<feature type="transmembrane region" description="Helical" evidence="9">
    <location>
        <begin position="206"/>
        <end position="227"/>
    </location>
</feature>
<keyword evidence="7 9" id="KW-1133">Transmembrane helix</keyword>
<evidence type="ECO:0000256" key="4">
    <source>
        <dbReference type="ARBA" id="ARBA00022597"/>
    </source>
</evidence>
<evidence type="ECO:0000256" key="8">
    <source>
        <dbReference type="ARBA" id="ARBA00023136"/>
    </source>
</evidence>
<keyword evidence="8 9" id="KW-0472">Membrane</keyword>
<feature type="transmembrane region" description="Helical" evidence="9">
    <location>
        <begin position="308"/>
        <end position="328"/>
    </location>
</feature>
<keyword evidence="12" id="KW-1185">Reference proteome</keyword>
<dbReference type="GO" id="GO:0005351">
    <property type="term" value="F:carbohydrate:proton symporter activity"/>
    <property type="evidence" value="ECO:0007669"/>
    <property type="project" value="InterPro"/>
</dbReference>
<keyword evidence="2" id="KW-0813">Transport</keyword>
<feature type="domain" description="PTS EIIC type-2" evidence="10">
    <location>
        <begin position="7"/>
        <end position="338"/>
    </location>
</feature>
<feature type="transmembrane region" description="Helical" evidence="9">
    <location>
        <begin position="269"/>
        <end position="288"/>
    </location>
</feature>
<dbReference type="InterPro" id="IPR050864">
    <property type="entry name" value="Bacterial_PTS_Sugar_Transport"/>
</dbReference>
<dbReference type="STRING" id="36842.SAMN02194393_00155"/>
<evidence type="ECO:0000259" key="10">
    <source>
        <dbReference type="PROSITE" id="PS51104"/>
    </source>
</evidence>
<evidence type="ECO:0000256" key="9">
    <source>
        <dbReference type="SAM" id="Phobius"/>
    </source>
</evidence>
<dbReference type="GO" id="GO:0090563">
    <property type="term" value="F:protein-phosphocysteine-sugar phosphotransferase activity"/>
    <property type="evidence" value="ECO:0007669"/>
    <property type="project" value="TreeGrafter"/>
</dbReference>
<feature type="transmembrane region" description="Helical" evidence="9">
    <location>
        <begin position="54"/>
        <end position="75"/>
    </location>
</feature>
<comment type="subcellular location">
    <subcellularLocation>
        <location evidence="1">Cell inner membrane</location>
        <topology evidence="1">Multi-pass membrane protein</topology>
    </subcellularLocation>
</comment>
<keyword evidence="3" id="KW-1003">Cell membrane</keyword>
<dbReference type="AlphaFoldDB" id="A0A1T5IB55"/>
<feature type="transmembrane region" description="Helical" evidence="9">
    <location>
        <begin position="168"/>
        <end position="186"/>
    </location>
</feature>
<dbReference type="PANTHER" id="PTHR30505:SF0">
    <property type="entry name" value="FRUCTOSE-LIKE PTS SYSTEM EIIBC COMPONENT-RELATED"/>
    <property type="match status" value="1"/>
</dbReference>
<dbReference type="Pfam" id="PF02378">
    <property type="entry name" value="PTS_EIIC"/>
    <property type="match status" value="1"/>
</dbReference>
<dbReference type="InterPro" id="IPR006327">
    <property type="entry name" value="PTS_IIC_fruc"/>
</dbReference>
<reference evidence="12" key="1">
    <citation type="submission" date="2017-02" db="EMBL/GenBank/DDBJ databases">
        <authorList>
            <person name="Varghese N."/>
            <person name="Submissions S."/>
        </authorList>
    </citation>
    <scope>NUCLEOTIDE SEQUENCE [LARGE SCALE GENOMIC DNA]</scope>
    <source>
        <strain evidence="12">M1</strain>
    </source>
</reference>
<dbReference type="InterPro" id="IPR003352">
    <property type="entry name" value="PTS_EIIC"/>
</dbReference>
<dbReference type="EMBL" id="FUZT01000001">
    <property type="protein sequence ID" value="SKC36401.1"/>
    <property type="molecule type" value="Genomic_DNA"/>
</dbReference>
<dbReference type="OrthoDB" id="9782569at2"/>
<evidence type="ECO:0000313" key="12">
    <source>
        <dbReference type="Proteomes" id="UP000190285"/>
    </source>
</evidence>
<organism evidence="11 12">
    <name type="scientific">Maledivibacter halophilus</name>
    <dbReference type="NCBI Taxonomy" id="36842"/>
    <lineage>
        <taxon>Bacteria</taxon>
        <taxon>Bacillati</taxon>
        <taxon>Bacillota</taxon>
        <taxon>Clostridia</taxon>
        <taxon>Peptostreptococcales</taxon>
        <taxon>Caminicellaceae</taxon>
        <taxon>Maledivibacter</taxon>
    </lineage>
</organism>
<dbReference type="PROSITE" id="PS51104">
    <property type="entry name" value="PTS_EIIC_TYPE_2"/>
    <property type="match status" value="1"/>
</dbReference>
<dbReference type="InterPro" id="IPR013014">
    <property type="entry name" value="PTS_EIIC_2"/>
</dbReference>
<dbReference type="NCBIfam" id="TIGR01427">
    <property type="entry name" value="PTS_IIC_fructo"/>
    <property type="match status" value="1"/>
</dbReference>
<gene>
    <name evidence="11" type="ORF">SAMN02194393_00155</name>
</gene>
<feature type="transmembrane region" description="Helical" evidence="9">
    <location>
        <begin position="96"/>
        <end position="114"/>
    </location>
</feature>
<evidence type="ECO:0000256" key="7">
    <source>
        <dbReference type="ARBA" id="ARBA00022989"/>
    </source>
</evidence>
<evidence type="ECO:0000256" key="5">
    <source>
        <dbReference type="ARBA" id="ARBA00022683"/>
    </source>
</evidence>
<keyword evidence="6 9" id="KW-0812">Transmembrane</keyword>
<dbReference type="GO" id="GO:0005886">
    <property type="term" value="C:plasma membrane"/>
    <property type="evidence" value="ECO:0007669"/>
    <property type="project" value="UniProtKB-SubCell"/>
</dbReference>
<evidence type="ECO:0000313" key="11">
    <source>
        <dbReference type="EMBL" id="SKC36401.1"/>
    </source>
</evidence>
<protein>
    <submittedName>
        <fullName evidence="11">PTS system, fructose-specific IIC component</fullName>
    </submittedName>
</protein>
<evidence type="ECO:0000256" key="3">
    <source>
        <dbReference type="ARBA" id="ARBA00022475"/>
    </source>
</evidence>
<feature type="transmembrane region" description="Helical" evidence="9">
    <location>
        <begin position="12"/>
        <end position="34"/>
    </location>
</feature>
<keyword evidence="4" id="KW-0762">Sugar transport</keyword>
<name>A0A1T5IB55_9FIRM</name>
<sequence length="339" mass="35298">MNDGKKISTHLMTGVSYMIPVVTAGGLILAIATITGGEDIWEAQGTFAAFLRDLGQIGLGLIVPFIAGFIAYSIADKPGIAPGFICGMLADKMGTGFLGGLIVGLLVGYCVELIKKIEVPESVIPLMSLLIIPVVSTLGVGMLLNYVIGKPILVMTNGLNNWLGGLQGGNQVLLAAIIGAMMAFDMGGPVNKVAFTFGLAMYSQKIYGPSSAALLSISIPPLAMALASKLAPKKYTEEEREAAKTALVTGIGGITEGAIPFALRDPIRVIPSMMVGTALTTSLAAAFGVENPVILQTILSLPIVNKPFMQIIAIIVGVVVGALMVNLLKKEIDESELEV</sequence>
<evidence type="ECO:0000256" key="6">
    <source>
        <dbReference type="ARBA" id="ARBA00022692"/>
    </source>
</evidence>
<evidence type="ECO:0000256" key="2">
    <source>
        <dbReference type="ARBA" id="ARBA00022448"/>
    </source>
</evidence>
<proteinExistence type="predicted"/>
<feature type="transmembrane region" description="Helical" evidence="9">
    <location>
        <begin position="126"/>
        <end position="148"/>
    </location>
</feature>
<dbReference type="PANTHER" id="PTHR30505">
    <property type="entry name" value="FRUCTOSE-LIKE PERMEASE"/>
    <property type="match status" value="1"/>
</dbReference>
<dbReference type="RefSeq" id="WP_079488614.1">
    <property type="nucleotide sequence ID" value="NZ_FUZT01000001.1"/>
</dbReference>
<dbReference type="GO" id="GO:0008982">
    <property type="term" value="F:protein-N(PI)-phosphohistidine-sugar phosphotransferase activity"/>
    <property type="evidence" value="ECO:0007669"/>
    <property type="project" value="InterPro"/>
</dbReference>
<accession>A0A1T5IB55</accession>
<keyword evidence="5" id="KW-0598">Phosphotransferase system</keyword>
<dbReference type="GO" id="GO:0009401">
    <property type="term" value="P:phosphoenolpyruvate-dependent sugar phosphotransferase system"/>
    <property type="evidence" value="ECO:0007669"/>
    <property type="project" value="UniProtKB-KW"/>
</dbReference>
<evidence type="ECO:0000256" key="1">
    <source>
        <dbReference type="ARBA" id="ARBA00004429"/>
    </source>
</evidence>